<dbReference type="InterPro" id="IPR051046">
    <property type="entry name" value="MurCDEF_CellWall_CoF430Synth"/>
</dbReference>
<dbReference type="GO" id="GO:0005524">
    <property type="term" value="F:ATP binding"/>
    <property type="evidence" value="ECO:0007669"/>
    <property type="project" value="UniProtKB-KW"/>
</dbReference>
<dbReference type="GO" id="GO:0016881">
    <property type="term" value="F:acid-amino acid ligase activity"/>
    <property type="evidence" value="ECO:0007669"/>
    <property type="project" value="InterPro"/>
</dbReference>
<dbReference type="PANTHER" id="PTHR43024">
    <property type="entry name" value="UDP-N-ACETYLMURAMOYL-TRIPEPTIDE--D-ALANYL-D-ALANINE LIGASE"/>
    <property type="match status" value="1"/>
</dbReference>
<dbReference type="InterPro" id="IPR036615">
    <property type="entry name" value="Mur_ligase_C_dom_sf"/>
</dbReference>
<evidence type="ECO:0000256" key="3">
    <source>
        <dbReference type="ARBA" id="ARBA00022840"/>
    </source>
</evidence>
<sequence>GKSYRIEIPLSGAHHIENAALVLLTVYAQNLPLETCLNILKKINKVAGRGMIYTLDIDGKKITLIDESYNANPVSMAAAIRTLGGYASRKIAVLGDMLELGQDELGLHADIYDDLVHADVDKVYGCGPRMKTLYEILPKEMAAGWAVEPGPLVDKIQEELQDGDVVMAKGSNASGISKLVEQLKTQFKAGHK</sequence>
<evidence type="ECO:0000256" key="1">
    <source>
        <dbReference type="ARBA" id="ARBA00022598"/>
    </source>
</evidence>
<keyword evidence="3" id="KW-0067">ATP-binding</keyword>
<dbReference type="Proteomes" id="UP000885830">
    <property type="component" value="Unassembled WGS sequence"/>
</dbReference>
<dbReference type="EMBL" id="DRMJ01000054">
    <property type="protein sequence ID" value="HHL42196.1"/>
    <property type="molecule type" value="Genomic_DNA"/>
</dbReference>
<dbReference type="AlphaFoldDB" id="A0A7C5LVV9"/>
<dbReference type="InterPro" id="IPR004101">
    <property type="entry name" value="Mur_ligase_C"/>
</dbReference>
<feature type="domain" description="Mur ligase C-terminal" evidence="4">
    <location>
        <begin position="60"/>
        <end position="171"/>
    </location>
</feature>
<dbReference type="InterPro" id="IPR036565">
    <property type="entry name" value="Mur-like_cat_sf"/>
</dbReference>
<dbReference type="PANTHER" id="PTHR43024:SF1">
    <property type="entry name" value="UDP-N-ACETYLMURAMOYL-TRIPEPTIDE--D-ALANYL-D-ALANINE LIGASE"/>
    <property type="match status" value="1"/>
</dbReference>
<gene>
    <name evidence="5" type="ORF">ENJ42_01135</name>
</gene>
<dbReference type="Pfam" id="PF02875">
    <property type="entry name" value="Mur_ligase_C"/>
    <property type="match status" value="1"/>
</dbReference>
<dbReference type="SUPFAM" id="SSF53244">
    <property type="entry name" value="MurD-like peptide ligases, peptide-binding domain"/>
    <property type="match status" value="1"/>
</dbReference>
<keyword evidence="1 5" id="KW-0436">Ligase</keyword>
<proteinExistence type="predicted"/>
<feature type="non-terminal residue" evidence="5">
    <location>
        <position position="1"/>
    </location>
</feature>
<keyword evidence="2" id="KW-0547">Nucleotide-binding</keyword>
<evidence type="ECO:0000313" key="5">
    <source>
        <dbReference type="EMBL" id="HHL42196.1"/>
    </source>
</evidence>
<reference evidence="5" key="1">
    <citation type="journal article" date="2020" name="mSystems">
        <title>Genome- and Community-Level Interaction Insights into Carbon Utilization and Element Cycling Functions of Hydrothermarchaeota in Hydrothermal Sediment.</title>
        <authorList>
            <person name="Zhou Z."/>
            <person name="Liu Y."/>
            <person name="Xu W."/>
            <person name="Pan J."/>
            <person name="Luo Z.H."/>
            <person name="Li M."/>
        </authorList>
    </citation>
    <scope>NUCLEOTIDE SEQUENCE [LARGE SCALE GENOMIC DNA]</scope>
    <source>
        <strain evidence="5">HyVt-485</strain>
    </source>
</reference>
<dbReference type="Gene3D" id="3.40.1190.10">
    <property type="entry name" value="Mur-like, catalytic domain"/>
    <property type="match status" value="1"/>
</dbReference>
<dbReference type="Gene3D" id="3.90.190.20">
    <property type="entry name" value="Mur ligase, C-terminal domain"/>
    <property type="match status" value="1"/>
</dbReference>
<comment type="caution">
    <text evidence="5">The sequence shown here is derived from an EMBL/GenBank/DDBJ whole genome shotgun (WGS) entry which is preliminary data.</text>
</comment>
<protein>
    <submittedName>
        <fullName evidence="5">UDP-N-acetylmuramoylalanyl-D-glutamyl-2, 6-diaminopimelate--D-alanyl-D-alanine ligase</fullName>
    </submittedName>
</protein>
<accession>A0A7C5LVV9</accession>
<evidence type="ECO:0000259" key="4">
    <source>
        <dbReference type="Pfam" id="PF02875"/>
    </source>
</evidence>
<evidence type="ECO:0000256" key="2">
    <source>
        <dbReference type="ARBA" id="ARBA00022741"/>
    </source>
</evidence>
<organism evidence="5">
    <name type="scientific">Hellea balneolensis</name>
    <dbReference type="NCBI Taxonomy" id="287478"/>
    <lineage>
        <taxon>Bacteria</taxon>
        <taxon>Pseudomonadati</taxon>
        <taxon>Pseudomonadota</taxon>
        <taxon>Alphaproteobacteria</taxon>
        <taxon>Maricaulales</taxon>
        <taxon>Robiginitomaculaceae</taxon>
        <taxon>Hellea</taxon>
    </lineage>
</organism>
<name>A0A7C5LVV9_9PROT</name>